<dbReference type="PANTHER" id="PTHR38834:SF3">
    <property type="entry name" value="SOLUTE-BINDING PROTEIN FAMILY 3_N-TERMINAL DOMAIN-CONTAINING PROTEIN"/>
    <property type="match status" value="1"/>
</dbReference>
<proteinExistence type="predicted"/>
<dbReference type="SUPFAM" id="SSF53850">
    <property type="entry name" value="Periplasmic binding protein-like II"/>
    <property type="match status" value="1"/>
</dbReference>
<feature type="domain" description="Solute-binding protein family 3/N-terminal" evidence="1">
    <location>
        <begin position="46"/>
        <end position="274"/>
    </location>
</feature>
<organism evidence="2 3">
    <name type="scientific">Grimontia celer</name>
    <dbReference type="NCBI Taxonomy" id="1796497"/>
    <lineage>
        <taxon>Bacteria</taxon>
        <taxon>Pseudomonadati</taxon>
        <taxon>Pseudomonadota</taxon>
        <taxon>Gammaproteobacteria</taxon>
        <taxon>Vibrionales</taxon>
        <taxon>Vibrionaceae</taxon>
        <taxon>Grimontia</taxon>
    </lineage>
</organism>
<dbReference type="STRING" id="1796497.GCE9029_02302"/>
<evidence type="ECO:0000313" key="3">
    <source>
        <dbReference type="Proteomes" id="UP000071641"/>
    </source>
</evidence>
<gene>
    <name evidence="2" type="ORF">GCE9029_02302</name>
</gene>
<dbReference type="Pfam" id="PF00497">
    <property type="entry name" value="SBP_bac_3"/>
    <property type="match status" value="1"/>
</dbReference>
<evidence type="ECO:0000313" key="2">
    <source>
        <dbReference type="EMBL" id="CZF80949.1"/>
    </source>
</evidence>
<protein>
    <submittedName>
        <fullName evidence="2">Bacterial extracellular solute-binding proteins, family 3</fullName>
    </submittedName>
</protein>
<accession>A0A128F2E0</accession>
<keyword evidence="3" id="KW-1185">Reference proteome</keyword>
<dbReference type="EMBL" id="FIZX01000002">
    <property type="protein sequence ID" value="CZF80949.1"/>
    <property type="molecule type" value="Genomic_DNA"/>
</dbReference>
<dbReference type="AlphaFoldDB" id="A0A128F2E0"/>
<dbReference type="PANTHER" id="PTHR38834">
    <property type="entry name" value="PERIPLASMIC SUBSTRATE BINDING PROTEIN FAMILY 3"/>
    <property type="match status" value="1"/>
</dbReference>
<dbReference type="Gene3D" id="3.40.190.10">
    <property type="entry name" value="Periplasmic binding protein-like II"/>
    <property type="match status" value="2"/>
</dbReference>
<reference evidence="3" key="1">
    <citation type="submission" date="2016-02" db="EMBL/GenBank/DDBJ databases">
        <authorList>
            <person name="Rodrigo-Torres Lidia"/>
            <person name="Arahal R.David."/>
        </authorList>
    </citation>
    <scope>NUCLEOTIDE SEQUENCE [LARGE SCALE GENOMIC DNA]</scope>
    <source>
        <strain evidence="3">CECT 9029</strain>
    </source>
</reference>
<evidence type="ECO:0000259" key="1">
    <source>
        <dbReference type="Pfam" id="PF00497"/>
    </source>
</evidence>
<dbReference type="Proteomes" id="UP000071641">
    <property type="component" value="Unassembled WGS sequence"/>
</dbReference>
<name>A0A128F2E0_9GAMM</name>
<dbReference type="InterPro" id="IPR001638">
    <property type="entry name" value="Solute-binding_3/MltF_N"/>
</dbReference>
<sequence length="300" mass="33944">MKRSLDGIGSHDQRIDLREFMRRFYVFVSLFFQAAFAFAEQPLRVVSETLPPFQVIDDDGQFGGRAVEMVQAILDEADFDSPIDVMPWARAYKTAQREKNVAIFAIAFSEKRKDLFHWIGTLYALERSSLIGLKSRPELAKATLDEAKQFRVCSELETYSYQYLVNKGFQPNKNLFTLRGTLSALQTDTGGIARPAKHLSLLQNRKCDYVTGLWSVYAYSENNNDNLKAYFYLGDPKKPLILNLAMSLSSDQDVIDRLSAAYTTLLENGTLHEICSRDDPENIFELSCSAVKARGGAEDL</sequence>